<comment type="caution">
    <text evidence="1">The sequence shown here is derived from an EMBL/GenBank/DDBJ whole genome shotgun (WGS) entry which is preliminary data.</text>
</comment>
<dbReference type="AlphaFoldDB" id="A0A2S6IRW5"/>
<sequence length="153" mass="17073">MKNSIYILLLAVLTLASCKNEPSKEEIALQKQIEAYDLLMTEAMDVHDEIMPKMGELIELKGELVASKEGAELSEGQLMKLDATAGNLKASHDGMMDWMADYSEKFPYGEPSPETKADLDKKMPVLEQEVVEIKELRDHTMTAITNAKEILAN</sequence>
<dbReference type="OrthoDB" id="1436925at2"/>
<gene>
    <name evidence="1" type="ORF">LY01_00746</name>
</gene>
<proteinExistence type="predicted"/>
<reference evidence="1 2" key="1">
    <citation type="submission" date="2018-02" db="EMBL/GenBank/DDBJ databases">
        <title>Genomic Encyclopedia of Archaeal and Bacterial Type Strains, Phase II (KMG-II): from individual species to whole genera.</title>
        <authorList>
            <person name="Goeker M."/>
        </authorList>
    </citation>
    <scope>NUCLEOTIDE SEQUENCE [LARGE SCALE GENOMIC DNA]</scope>
    <source>
        <strain evidence="1 2">DSM 16809</strain>
    </source>
</reference>
<dbReference type="Proteomes" id="UP000239002">
    <property type="component" value="Unassembled WGS sequence"/>
</dbReference>
<accession>A0A2S6IRW5</accession>
<evidence type="ECO:0000313" key="2">
    <source>
        <dbReference type="Proteomes" id="UP000239002"/>
    </source>
</evidence>
<dbReference type="EMBL" id="PTJE01000001">
    <property type="protein sequence ID" value="PPK96921.1"/>
    <property type="molecule type" value="Genomic_DNA"/>
</dbReference>
<dbReference type="PROSITE" id="PS51257">
    <property type="entry name" value="PROKAR_LIPOPROTEIN"/>
    <property type="match status" value="1"/>
</dbReference>
<evidence type="ECO:0000313" key="1">
    <source>
        <dbReference type="EMBL" id="PPK96921.1"/>
    </source>
</evidence>
<evidence type="ECO:0008006" key="3">
    <source>
        <dbReference type="Google" id="ProtNLM"/>
    </source>
</evidence>
<dbReference type="RefSeq" id="WP_104514452.1">
    <property type="nucleotide sequence ID" value="NZ_MQVW01000027.1"/>
</dbReference>
<keyword evidence="2" id="KW-1185">Reference proteome</keyword>
<name>A0A2S6IRW5_9FLAO</name>
<organism evidence="1 2">
    <name type="scientific">Nonlabens xylanidelens</name>
    <dbReference type="NCBI Taxonomy" id="191564"/>
    <lineage>
        <taxon>Bacteria</taxon>
        <taxon>Pseudomonadati</taxon>
        <taxon>Bacteroidota</taxon>
        <taxon>Flavobacteriia</taxon>
        <taxon>Flavobacteriales</taxon>
        <taxon>Flavobacteriaceae</taxon>
        <taxon>Nonlabens</taxon>
    </lineage>
</organism>
<protein>
    <recommendedName>
        <fullName evidence="3">Viral A-type inclusion protein</fullName>
    </recommendedName>
</protein>